<dbReference type="RefSeq" id="WP_077278288.1">
    <property type="nucleotide sequence ID" value="NZ_MVBK01000035.1"/>
</dbReference>
<accession>A0A1V3NKQ5</accession>
<dbReference type="PANTHER" id="PTHR28008:SF1">
    <property type="entry name" value="DOMAIN PROTEIN, PUTATIVE (AFU_ORTHOLOGUE AFUA_3G10980)-RELATED"/>
    <property type="match status" value="1"/>
</dbReference>
<feature type="domain" description="VanZ-like" evidence="2">
    <location>
        <begin position="45"/>
        <end position="113"/>
    </location>
</feature>
<keyword evidence="1" id="KW-1133">Transmembrane helix</keyword>
<feature type="transmembrane region" description="Helical" evidence="1">
    <location>
        <begin position="12"/>
        <end position="33"/>
    </location>
</feature>
<name>A0A1V3NKQ5_9GAMM</name>
<dbReference type="Proteomes" id="UP000189462">
    <property type="component" value="Unassembled WGS sequence"/>
</dbReference>
<dbReference type="PANTHER" id="PTHR28008">
    <property type="entry name" value="DOMAIN PROTEIN, PUTATIVE (AFU_ORTHOLOGUE AFUA_3G10980)-RELATED"/>
    <property type="match status" value="1"/>
</dbReference>
<dbReference type="AlphaFoldDB" id="A0A1V3NKQ5"/>
<dbReference type="OrthoDB" id="5801890at2"/>
<organism evidence="3 4">
    <name type="scientific">Thioalkalivibrio denitrificans</name>
    <dbReference type="NCBI Taxonomy" id="108003"/>
    <lineage>
        <taxon>Bacteria</taxon>
        <taxon>Pseudomonadati</taxon>
        <taxon>Pseudomonadota</taxon>
        <taxon>Gammaproteobacteria</taxon>
        <taxon>Chromatiales</taxon>
        <taxon>Ectothiorhodospiraceae</taxon>
        <taxon>Thioalkalivibrio</taxon>
    </lineage>
</organism>
<dbReference type="Pfam" id="PF04892">
    <property type="entry name" value="VanZ"/>
    <property type="match status" value="1"/>
</dbReference>
<proteinExistence type="predicted"/>
<feature type="transmembrane region" description="Helical" evidence="1">
    <location>
        <begin position="97"/>
        <end position="117"/>
    </location>
</feature>
<evidence type="ECO:0000313" key="3">
    <source>
        <dbReference type="EMBL" id="OOG25709.1"/>
    </source>
</evidence>
<keyword evidence="1" id="KW-0472">Membrane</keyword>
<gene>
    <name evidence="3" type="ORF">B1C78_06305</name>
</gene>
<evidence type="ECO:0000256" key="1">
    <source>
        <dbReference type="SAM" id="Phobius"/>
    </source>
</evidence>
<dbReference type="STRING" id="108003.B1C78_06305"/>
<comment type="caution">
    <text evidence="3">The sequence shown here is derived from an EMBL/GenBank/DDBJ whole genome shotgun (WGS) entry which is preliminary data.</text>
</comment>
<feature type="transmembrane region" description="Helical" evidence="1">
    <location>
        <begin position="45"/>
        <end position="61"/>
    </location>
</feature>
<protein>
    <submittedName>
        <fullName evidence="3">VanZ family protein</fullName>
    </submittedName>
</protein>
<sequence>MSESITRRRWAHIRIIAFWGFAALIIAGSLMPAANIPETGLSDKAGHVIAYAILTVLGLYAHPRYTITVAGGVFVLGVALEGLQHLTPTRTFEWLDIVANGAGVVLGLVIAAVSRGFRG</sequence>
<keyword evidence="1" id="KW-0812">Transmembrane</keyword>
<evidence type="ECO:0000313" key="4">
    <source>
        <dbReference type="Proteomes" id="UP000189462"/>
    </source>
</evidence>
<evidence type="ECO:0000259" key="2">
    <source>
        <dbReference type="Pfam" id="PF04892"/>
    </source>
</evidence>
<dbReference type="InterPro" id="IPR006976">
    <property type="entry name" value="VanZ-like"/>
</dbReference>
<feature type="transmembrane region" description="Helical" evidence="1">
    <location>
        <begin position="68"/>
        <end position="85"/>
    </location>
</feature>
<keyword evidence="4" id="KW-1185">Reference proteome</keyword>
<dbReference type="EMBL" id="MVBK01000035">
    <property type="protein sequence ID" value="OOG25709.1"/>
    <property type="molecule type" value="Genomic_DNA"/>
</dbReference>
<reference evidence="3 4" key="1">
    <citation type="submission" date="2017-02" db="EMBL/GenBank/DDBJ databases">
        <title>Genomic diversity within the haloalkaliphilic genus Thioalkalivibrio.</title>
        <authorList>
            <person name="Ahn A.-C."/>
            <person name="Meier-Kolthoff J."/>
            <person name="Overmars L."/>
            <person name="Richter M."/>
            <person name="Woyke T."/>
            <person name="Sorokin D.Y."/>
            <person name="Muyzer G."/>
        </authorList>
    </citation>
    <scope>NUCLEOTIDE SEQUENCE [LARGE SCALE GENOMIC DNA]</scope>
    <source>
        <strain evidence="3 4">ALJD</strain>
    </source>
</reference>